<dbReference type="Proteomes" id="UP001236500">
    <property type="component" value="Chromosome"/>
</dbReference>
<name>A0ABY8NB41_9GAMM</name>
<organism evidence="2 3">
    <name type="scientific">Microbulbifer bruguierae</name>
    <dbReference type="NCBI Taxonomy" id="3029061"/>
    <lineage>
        <taxon>Bacteria</taxon>
        <taxon>Pseudomonadati</taxon>
        <taxon>Pseudomonadota</taxon>
        <taxon>Gammaproteobacteria</taxon>
        <taxon>Cellvibrionales</taxon>
        <taxon>Microbulbiferaceae</taxon>
        <taxon>Microbulbifer</taxon>
    </lineage>
</organism>
<dbReference type="RefSeq" id="WP_280318673.1">
    <property type="nucleotide sequence ID" value="NZ_CP118605.1"/>
</dbReference>
<keyword evidence="3" id="KW-1185">Reference proteome</keyword>
<sequence>MQDAAKISIGQQARTGNDAADIPDFRGDPNSEIPAPTPTPPPAGAAGANTVAQAALEKLCPTPRDLAALSCGCRNHRQLKRWIDSYLKQNPLDDKAQRNAGMLRGILAEITRWSAPARLRLASLEVLRPVVTDHCGELAQSKAIQTKAAQGPASIASPQEQRRDLLTATILYQHLAQAYTSICVQLASTPHPLFYRRRLARALHRGIDSYRRQIQISSRFYLAPPKGSWVALHRLLQLAREQRLDQRRVIDPCLSANDKSGRFQRRETVAHPYSHVALFASANPLQLTPEEQASLWQRCARWAKAAKLQNRPGPGTKSLLASLKLDQPPIPASRLQQSRVDMQYFSTPQGWAIDLGGPLQQLQQQLQRHLRRADVGSADMLKRVQELWAGKTGRGGQRTPVNVPCQVVVGISAICHHLQREDKATPELEHAFKATSPQGSDMVMAVNSIEYRTGRPLNDYEVALPSAPSVVRHNETTATQKRYQPVSATLLNSSSRGAGLRLPAETQGRLHIGDLVAIQVRERWEVALVRWQYGLPDQCRAGVELLGGHTSAVRVHRHTQSGGRTAPMAGLLTGGSGHPSELILPTPLFQTGDKVDIVSAGQVRTVTLHQQNLVTGSCAIFEFS</sequence>
<protein>
    <recommendedName>
        <fullName evidence="4">GTPase</fullName>
    </recommendedName>
</protein>
<proteinExistence type="predicted"/>
<gene>
    <name evidence="2" type="ORF">PVT68_12900</name>
</gene>
<evidence type="ECO:0000256" key="1">
    <source>
        <dbReference type="SAM" id="MobiDB-lite"/>
    </source>
</evidence>
<feature type="region of interest" description="Disordered" evidence="1">
    <location>
        <begin position="1"/>
        <end position="47"/>
    </location>
</feature>
<dbReference type="EMBL" id="CP118605">
    <property type="protein sequence ID" value="WGL15665.1"/>
    <property type="molecule type" value="Genomic_DNA"/>
</dbReference>
<evidence type="ECO:0000313" key="2">
    <source>
        <dbReference type="EMBL" id="WGL15665.1"/>
    </source>
</evidence>
<evidence type="ECO:0000313" key="3">
    <source>
        <dbReference type="Proteomes" id="UP001236500"/>
    </source>
</evidence>
<accession>A0ABY8NB41</accession>
<evidence type="ECO:0008006" key="4">
    <source>
        <dbReference type="Google" id="ProtNLM"/>
    </source>
</evidence>
<reference evidence="2 3" key="1">
    <citation type="submission" date="2023-02" db="EMBL/GenBank/DDBJ databases">
        <title>Description and genomic characterization of Microbulbifer bruguierae sp. nov., isolated from the sediment of mangrove plant Bruguiera sexangula.</title>
        <authorList>
            <person name="Long M."/>
        </authorList>
    </citation>
    <scope>NUCLEOTIDE SEQUENCE [LARGE SCALE GENOMIC DNA]</scope>
    <source>
        <strain evidence="2 3">H12</strain>
    </source>
</reference>